<dbReference type="InterPro" id="IPR009072">
    <property type="entry name" value="Histone-fold"/>
</dbReference>
<dbReference type="HOGENOM" id="CLU_392367_0_0_1"/>
<feature type="region of interest" description="Disordered" evidence="5">
    <location>
        <begin position="260"/>
        <end position="289"/>
    </location>
</feature>
<feature type="compositionally biased region" description="Basic and acidic residues" evidence="5">
    <location>
        <begin position="371"/>
        <end position="388"/>
    </location>
</feature>
<keyword evidence="3" id="KW-0158">Chromosome</keyword>
<dbReference type="eggNOG" id="ENOG502RIXN">
    <property type="taxonomic scope" value="Eukaryota"/>
</dbReference>
<proteinExistence type="predicted"/>
<feature type="compositionally biased region" description="Low complexity" evidence="5">
    <location>
        <begin position="22"/>
        <end position="33"/>
    </location>
</feature>
<organism evidence="7 8">
    <name type="scientific">Candida maltosa (strain Xu316)</name>
    <name type="common">Yeast</name>
    <dbReference type="NCBI Taxonomy" id="1245528"/>
    <lineage>
        <taxon>Eukaryota</taxon>
        <taxon>Fungi</taxon>
        <taxon>Dikarya</taxon>
        <taxon>Ascomycota</taxon>
        <taxon>Saccharomycotina</taxon>
        <taxon>Pichiomycetes</taxon>
        <taxon>Debaryomycetaceae</taxon>
        <taxon>Candida/Lodderomyces clade</taxon>
        <taxon>Candida</taxon>
    </lineage>
</organism>
<dbReference type="SUPFAM" id="SSF47113">
    <property type="entry name" value="Histone-fold"/>
    <property type="match status" value="1"/>
</dbReference>
<dbReference type="Gene3D" id="1.10.20.10">
    <property type="entry name" value="Histone, subunit A"/>
    <property type="match status" value="1"/>
</dbReference>
<dbReference type="OMA" id="YLKFFCK"/>
<dbReference type="GO" id="GO:0005634">
    <property type="term" value="C:nucleus"/>
    <property type="evidence" value="ECO:0007669"/>
    <property type="project" value="UniProtKB-SubCell"/>
</dbReference>
<protein>
    <recommendedName>
        <fullName evidence="6">CENP-T/Histone H4 histone fold domain-containing protein</fullName>
    </recommendedName>
</protein>
<comment type="caution">
    <text evidence="7">The sequence shown here is derived from an EMBL/GenBank/DDBJ whole genome shotgun (WGS) entry which is preliminary data.</text>
</comment>
<gene>
    <name evidence="7" type="ORF">G210_4193</name>
</gene>
<reference evidence="7 8" key="1">
    <citation type="submission" date="2013-02" db="EMBL/GenBank/DDBJ databases">
        <title>Genome sequence of Candida maltosa Xu316, a potential industrial strain for xylitol and ethanol production.</title>
        <authorList>
            <person name="Yu J."/>
            <person name="Wang Q."/>
            <person name="Geng X."/>
            <person name="Bao W."/>
            <person name="He P."/>
            <person name="Cai J."/>
        </authorList>
    </citation>
    <scope>NUCLEOTIDE SEQUENCE [LARGE SCALE GENOMIC DNA]</scope>
    <source>
        <strain evidence="8">Xu316</strain>
    </source>
</reference>
<dbReference type="OrthoDB" id="4077024at2759"/>
<accession>M3HEH9</accession>
<evidence type="ECO:0000313" key="8">
    <source>
        <dbReference type="Proteomes" id="UP000011777"/>
    </source>
</evidence>
<evidence type="ECO:0000256" key="3">
    <source>
        <dbReference type="ARBA" id="ARBA00022454"/>
    </source>
</evidence>
<feature type="compositionally biased region" description="Basic and acidic residues" evidence="5">
    <location>
        <begin position="69"/>
        <end position="79"/>
    </location>
</feature>
<sequence length="627" mass="71104">MNESQDRYNKSISQPVTPPRLSSSESVSDQSHSLPNSILRSASQRSFLNIRLPSHGLSETNARLFNQSRTRESNQDRARTPVYSNRASSLTPRRRRPQSSTRMSVTPERRRSRRRSSIITMENGDKIYEPNYRGPVTLDYLRFICKSVYTGDENIKQRKLENPFIDDDDDVSDVEPEEHTLDNDEFNDSLPIPPDYNELMASPTQKGGEETQKNIDGTPENSHISPEMEKPIQKPKPLSYLQKILLQKSKSKSFLSEKSFETPSTDIQSGVDLSPQVGNADDAAQSEDSTVTFKIRDNSIIRNQMVYRWKVPRPSEGTETLSPTQSLTDSKIEIPTGFKEMFDGSGNRLSESTTNLLGLSQLHWDNSESDTEAKSEEQATTSDDHPEEHEEQEGTSLVESHQNNNIDASPLDSDNRPDFSPQDAQQVTPEQSIISNGIYEQDNNVPRDDFLFDDSILGVNDDLNNEAEGLFVSERPETQQRGELIRIIPQKRPRSESRGLEVAYADVSYIAKFIETQNFLEANLPVKKKSSKPRGFNKDIINTIRSRSNEFLDSLMDDLKSYANHRNSNEVEMKDVLLYLQRVKFASQQGTSSKGTERIVELAQRFLPLENLIALDNNLNENVGDDE</sequence>
<feature type="compositionally biased region" description="Polar residues" evidence="5">
    <location>
        <begin position="422"/>
        <end position="435"/>
    </location>
</feature>
<feature type="compositionally biased region" description="Acidic residues" evidence="5">
    <location>
        <begin position="164"/>
        <end position="176"/>
    </location>
</feature>
<feature type="region of interest" description="Disordered" evidence="5">
    <location>
        <begin position="366"/>
        <end position="445"/>
    </location>
</feature>
<feature type="region of interest" description="Disordered" evidence="5">
    <location>
        <begin position="164"/>
        <end position="235"/>
    </location>
</feature>
<evidence type="ECO:0000313" key="7">
    <source>
        <dbReference type="EMBL" id="EMG45607.1"/>
    </source>
</evidence>
<feature type="domain" description="CENP-T/Histone H4 histone fold" evidence="6">
    <location>
        <begin position="534"/>
        <end position="616"/>
    </location>
</feature>
<evidence type="ECO:0000256" key="5">
    <source>
        <dbReference type="SAM" id="MobiDB-lite"/>
    </source>
</evidence>
<evidence type="ECO:0000259" key="6">
    <source>
        <dbReference type="Pfam" id="PF15511"/>
    </source>
</evidence>
<dbReference type="STRING" id="1245528.M3HEH9"/>
<evidence type="ECO:0000256" key="4">
    <source>
        <dbReference type="ARBA" id="ARBA00023242"/>
    </source>
</evidence>
<dbReference type="GO" id="GO:0046982">
    <property type="term" value="F:protein heterodimerization activity"/>
    <property type="evidence" value="ECO:0007669"/>
    <property type="project" value="InterPro"/>
</dbReference>
<feature type="region of interest" description="Disordered" evidence="5">
    <location>
        <begin position="59"/>
        <end position="118"/>
    </location>
</feature>
<keyword evidence="4" id="KW-0539">Nucleus</keyword>
<dbReference type="CDD" id="cd22920">
    <property type="entry name" value="HFD_CENP-T"/>
    <property type="match status" value="1"/>
</dbReference>
<dbReference type="Proteomes" id="UP000011777">
    <property type="component" value="Unassembled WGS sequence"/>
</dbReference>
<evidence type="ECO:0000256" key="1">
    <source>
        <dbReference type="ARBA" id="ARBA00004123"/>
    </source>
</evidence>
<evidence type="ECO:0000256" key="2">
    <source>
        <dbReference type="ARBA" id="ARBA00004286"/>
    </source>
</evidence>
<dbReference type="AlphaFoldDB" id="M3HEH9"/>
<keyword evidence="8" id="KW-1185">Reference proteome</keyword>
<dbReference type="EMBL" id="AOGT01002415">
    <property type="protein sequence ID" value="EMG45607.1"/>
    <property type="molecule type" value="Genomic_DNA"/>
</dbReference>
<feature type="compositionally biased region" description="Polar residues" evidence="5">
    <location>
        <begin position="59"/>
        <end position="68"/>
    </location>
</feature>
<feature type="compositionally biased region" description="Polar residues" evidence="5">
    <location>
        <begin position="394"/>
        <end position="407"/>
    </location>
</feature>
<feature type="region of interest" description="Disordered" evidence="5">
    <location>
        <begin position="1"/>
        <end position="38"/>
    </location>
</feature>
<dbReference type="GO" id="GO:0005694">
    <property type="term" value="C:chromosome"/>
    <property type="evidence" value="ECO:0007669"/>
    <property type="project" value="UniProtKB-SubCell"/>
</dbReference>
<comment type="subcellular location">
    <subcellularLocation>
        <location evidence="2">Chromosome</location>
    </subcellularLocation>
    <subcellularLocation>
        <location evidence="1">Nucleus</location>
    </subcellularLocation>
</comment>
<dbReference type="Pfam" id="PF15511">
    <property type="entry name" value="CENP-T_C"/>
    <property type="match status" value="1"/>
</dbReference>
<dbReference type="InterPro" id="IPR035425">
    <property type="entry name" value="CENP-T/H4_C"/>
</dbReference>
<name>M3HEH9_CANMX</name>